<evidence type="ECO:0000313" key="4">
    <source>
        <dbReference type="Proteomes" id="UP001256827"/>
    </source>
</evidence>
<gene>
    <name evidence="3" type="ORF">RGB73_19665</name>
</gene>
<accession>A0ABY9T080</accession>
<organism evidence="3 4">
    <name type="scientific">Brevibacillus brevis</name>
    <name type="common">Bacillus brevis</name>
    <dbReference type="NCBI Taxonomy" id="1393"/>
    <lineage>
        <taxon>Bacteria</taxon>
        <taxon>Bacillati</taxon>
        <taxon>Bacillota</taxon>
        <taxon>Bacilli</taxon>
        <taxon>Bacillales</taxon>
        <taxon>Paenibacillaceae</taxon>
        <taxon>Brevibacillus</taxon>
    </lineage>
</organism>
<sequence>MERKVVGQTASVGFQIGVRRTVPISPEQAWNEMMSIEGLSRWLGTVSSVTLEPKRTFQTEEGITGEFRIVKPSSQIRLTWKKPEWEKPSTLQIRFLSSDGVKTTVSFHQEHLRDQPVREEMKRRWEEVLHMMRERHA</sequence>
<protein>
    <submittedName>
        <fullName evidence="3">SRPBCC domain-containing protein</fullName>
    </submittedName>
</protein>
<feature type="domain" description="Activator of Hsp90 ATPase homologue 1/2-like C-terminal" evidence="2">
    <location>
        <begin position="25"/>
        <end position="134"/>
    </location>
</feature>
<dbReference type="InterPro" id="IPR013538">
    <property type="entry name" value="ASHA1/2-like_C"/>
</dbReference>
<name>A0ABY9T080_BREBE</name>
<dbReference type="CDD" id="cd07814">
    <property type="entry name" value="SRPBCC_CalC_Aha1-like"/>
    <property type="match status" value="1"/>
</dbReference>
<evidence type="ECO:0000313" key="3">
    <source>
        <dbReference type="EMBL" id="WNC12929.1"/>
    </source>
</evidence>
<keyword evidence="4" id="KW-1185">Reference proteome</keyword>
<dbReference type="EMBL" id="CP134050">
    <property type="protein sequence ID" value="WNC12929.1"/>
    <property type="molecule type" value="Genomic_DNA"/>
</dbReference>
<dbReference type="SUPFAM" id="SSF55961">
    <property type="entry name" value="Bet v1-like"/>
    <property type="match status" value="1"/>
</dbReference>
<reference evidence="3 4" key="1">
    <citation type="submission" date="2023-09" db="EMBL/GenBank/DDBJ databases">
        <title>Complete Genome and Methylome dissection of Bacillus brevis NEB573 original source of BbsI restriction endonuclease.</title>
        <authorList>
            <person name="Fomenkov A."/>
            <person name="Roberts R.D."/>
        </authorList>
    </citation>
    <scope>NUCLEOTIDE SEQUENCE [LARGE SCALE GENOMIC DNA]</scope>
    <source>
        <strain evidence="3 4">NEB573</strain>
    </source>
</reference>
<dbReference type="InterPro" id="IPR023393">
    <property type="entry name" value="START-like_dom_sf"/>
</dbReference>
<dbReference type="Gene3D" id="3.30.530.20">
    <property type="match status" value="1"/>
</dbReference>
<evidence type="ECO:0000259" key="2">
    <source>
        <dbReference type="Pfam" id="PF08327"/>
    </source>
</evidence>
<dbReference type="Proteomes" id="UP001256827">
    <property type="component" value="Chromosome"/>
</dbReference>
<dbReference type="Pfam" id="PF08327">
    <property type="entry name" value="AHSA1"/>
    <property type="match status" value="1"/>
</dbReference>
<proteinExistence type="inferred from homology"/>
<evidence type="ECO:0000256" key="1">
    <source>
        <dbReference type="ARBA" id="ARBA00006817"/>
    </source>
</evidence>
<dbReference type="RefSeq" id="WP_310764444.1">
    <property type="nucleotide sequence ID" value="NZ_CP134050.1"/>
</dbReference>
<comment type="similarity">
    <text evidence="1">Belongs to the AHA1 family.</text>
</comment>